<organism evidence="1 2">
    <name type="scientific">Blastocystis sp. subtype 1 (strain ATCC 50177 / NandII)</name>
    <dbReference type="NCBI Taxonomy" id="478820"/>
    <lineage>
        <taxon>Eukaryota</taxon>
        <taxon>Sar</taxon>
        <taxon>Stramenopiles</taxon>
        <taxon>Bigyra</taxon>
        <taxon>Opalozoa</taxon>
        <taxon>Opalinata</taxon>
        <taxon>Blastocystidae</taxon>
        <taxon>Blastocystis</taxon>
    </lineage>
</organism>
<reference evidence="1 2" key="1">
    <citation type="submission" date="2016-05" db="EMBL/GenBank/DDBJ databases">
        <title>Nuclear genome of Blastocystis sp. subtype 1 NandII.</title>
        <authorList>
            <person name="Gentekaki E."/>
            <person name="Curtis B."/>
            <person name="Stairs C."/>
            <person name="Eme L."/>
            <person name="Herman E."/>
            <person name="Klimes V."/>
            <person name="Arias M.C."/>
            <person name="Elias M."/>
            <person name="Hilliou F."/>
            <person name="Klute M."/>
            <person name="Malik S.-B."/>
            <person name="Pightling A."/>
            <person name="Rachubinski R."/>
            <person name="Salas D."/>
            <person name="Schlacht A."/>
            <person name="Suga H."/>
            <person name="Archibald J."/>
            <person name="Ball S.G."/>
            <person name="Clark G."/>
            <person name="Dacks J."/>
            <person name="Van Der Giezen M."/>
            <person name="Tsaousis A."/>
            <person name="Roger A."/>
        </authorList>
    </citation>
    <scope>NUCLEOTIDE SEQUENCE [LARGE SCALE GENOMIC DNA]</scope>
    <source>
        <strain evidence="2">ATCC 50177 / NandII</strain>
    </source>
</reference>
<dbReference type="AlphaFoldDB" id="A0A196SFD5"/>
<protein>
    <submittedName>
        <fullName evidence="1">Uncharacterized protein</fullName>
    </submittedName>
</protein>
<evidence type="ECO:0000313" key="1">
    <source>
        <dbReference type="EMBL" id="OAO14684.1"/>
    </source>
</evidence>
<gene>
    <name evidence="1" type="ORF">AV274_3595</name>
</gene>
<proteinExistence type="predicted"/>
<keyword evidence="2" id="KW-1185">Reference proteome</keyword>
<comment type="caution">
    <text evidence="1">The sequence shown here is derived from an EMBL/GenBank/DDBJ whole genome shotgun (WGS) entry which is preliminary data.</text>
</comment>
<name>A0A196SFD5_BLAHN</name>
<sequence length="296" mass="32380">MNYPINYNTNYTVPIVVAEAPATVPTQVTEVTPNPMDKPVMVEPIPVSYTQPMNPAMEGVGAPGAVTLNPPAYNNNVVDTNNVVSTNPYNAPAPAWNGYDAFLNESQFWVTRRNSGSSVFDYTLEVRPSDYFGQVDEKIQPVIILTPVRGTIGVIYTMSLNGTMYSITTQIMQSGMFTLFNNTANTPVCTITTKRECSRNRIVVSPCISGSNPMTGVWWMENNNATIMLNEGMGNGTVTCTAEECCAPGMFNILVIPSGKKHPQLDNLTLRLIYVALCGCLVRMIANQYTNLGYVT</sequence>
<dbReference type="Proteomes" id="UP000078348">
    <property type="component" value="Unassembled WGS sequence"/>
</dbReference>
<evidence type="ECO:0000313" key="2">
    <source>
        <dbReference type="Proteomes" id="UP000078348"/>
    </source>
</evidence>
<accession>A0A196SFD5</accession>
<dbReference type="EMBL" id="LXWW01000219">
    <property type="protein sequence ID" value="OAO14684.1"/>
    <property type="molecule type" value="Genomic_DNA"/>
</dbReference>